<comment type="function">
    <text evidence="8">Component of the Mediator complex, a coactivator involved in the regulated transcription of nearly all RNA polymerase II-dependent genes. Mediator functions as a bridge to convey information from gene-specific regulatory proteins to the basal RNA polymerase II transcription machinery. Mediator is recruited to promoters by direct interactions with regulatory proteins and serves as a scaffold for the assembly of a functional preinitiation complex with RNA polymerase II and the general transcription factors.</text>
</comment>
<keyword evidence="4 8" id="KW-0805">Transcription regulation</keyword>
<dbReference type="GO" id="GO:0070847">
    <property type="term" value="C:core mediator complex"/>
    <property type="evidence" value="ECO:0007669"/>
    <property type="project" value="TreeGrafter"/>
</dbReference>
<dbReference type="GO" id="GO:0016592">
    <property type="term" value="C:mediator complex"/>
    <property type="evidence" value="ECO:0007669"/>
    <property type="project" value="InterPro"/>
</dbReference>
<dbReference type="STRING" id="1097556.R4XHR4"/>
<dbReference type="GO" id="GO:0006357">
    <property type="term" value="P:regulation of transcription by RNA polymerase II"/>
    <property type="evidence" value="ECO:0007669"/>
    <property type="project" value="InterPro"/>
</dbReference>
<evidence type="ECO:0000256" key="7">
    <source>
        <dbReference type="ARBA" id="ARBA00032014"/>
    </source>
</evidence>
<evidence type="ECO:0000256" key="6">
    <source>
        <dbReference type="ARBA" id="ARBA00023242"/>
    </source>
</evidence>
<evidence type="ECO:0000256" key="9">
    <source>
        <dbReference type="SAM" id="MobiDB-lite"/>
    </source>
</evidence>
<comment type="similarity">
    <text evidence="2 8">Belongs to the Mediator complex subunit 17 family.</text>
</comment>
<dbReference type="PANTHER" id="PTHR13114">
    <property type="entry name" value="MEDIATOR OF RNA POLYMERASE II TRANSCRIPTION SUBUNIT 17"/>
    <property type="match status" value="1"/>
</dbReference>
<feature type="compositionally biased region" description="Basic and acidic residues" evidence="9">
    <location>
        <begin position="368"/>
        <end position="379"/>
    </location>
</feature>
<dbReference type="AlphaFoldDB" id="R4XHR4"/>
<evidence type="ECO:0000256" key="5">
    <source>
        <dbReference type="ARBA" id="ARBA00023163"/>
    </source>
</evidence>
<dbReference type="GO" id="GO:0003712">
    <property type="term" value="F:transcription coregulator activity"/>
    <property type="evidence" value="ECO:0007669"/>
    <property type="project" value="InterPro"/>
</dbReference>
<dbReference type="EMBL" id="CAHR02000197">
    <property type="protein sequence ID" value="CCG84058.1"/>
    <property type="molecule type" value="Genomic_DNA"/>
</dbReference>
<evidence type="ECO:0000256" key="2">
    <source>
        <dbReference type="ARBA" id="ARBA00005635"/>
    </source>
</evidence>
<dbReference type="eggNOG" id="ENOG502QS9H">
    <property type="taxonomic scope" value="Eukaryota"/>
</dbReference>
<evidence type="ECO:0000313" key="10">
    <source>
        <dbReference type="EMBL" id="CCG84058.1"/>
    </source>
</evidence>
<dbReference type="InterPro" id="IPR019313">
    <property type="entry name" value="Mediator_Med17"/>
</dbReference>
<evidence type="ECO:0000313" key="11">
    <source>
        <dbReference type="Proteomes" id="UP000013776"/>
    </source>
</evidence>
<feature type="region of interest" description="Disordered" evidence="9">
    <location>
        <begin position="353"/>
        <end position="379"/>
    </location>
</feature>
<keyword evidence="8" id="KW-0010">Activator</keyword>
<comment type="subcellular location">
    <subcellularLocation>
        <location evidence="1 8">Nucleus</location>
    </subcellularLocation>
</comment>
<reference evidence="10 11" key="1">
    <citation type="journal article" date="2013" name="MBio">
        <title>Genome sequencing of the plant pathogen Taphrina deformans, the causal agent of peach leaf curl.</title>
        <authorList>
            <person name="Cisse O.H."/>
            <person name="Almeida J.M.G.C.F."/>
            <person name="Fonseca A."/>
            <person name="Kumar A.A."/>
            <person name="Salojaervi J."/>
            <person name="Overmyer K."/>
            <person name="Hauser P.M."/>
            <person name="Pagni M."/>
        </authorList>
    </citation>
    <scope>NUCLEOTIDE SEQUENCE [LARGE SCALE GENOMIC DNA]</scope>
    <source>
        <strain evidence="11">PYCC 5710 / ATCC 11124 / CBS 356.35 / IMI 108563 / JCM 9778 / NBRC 8474</strain>
    </source>
</reference>
<dbReference type="OrthoDB" id="5319830at2759"/>
<dbReference type="PANTHER" id="PTHR13114:SF7">
    <property type="entry name" value="MEDIATOR OF RNA POLYMERASE II TRANSCRIPTION SUBUNIT 17"/>
    <property type="match status" value="1"/>
</dbReference>
<comment type="caution">
    <text evidence="10">The sequence shown here is derived from an EMBL/GenBank/DDBJ whole genome shotgun (WGS) entry which is preliminary data.</text>
</comment>
<sequence length="587" mass="64870">MDLDQAPSTEKLQNGATSLQLSLRSVANDDAFDTDEQSISAILHRIGRQRGSFRNFTEASLLEELEDPSRIVPDQTEQDTEVEIKDRLAADRTDEKPAPIKATDVEVRENVLQLTSSALNESALALDFASLLLSSNRVTAIQSMSPALKDAVPASSLSHTRVFRTPASRQNATTATLLGFKAQGLSNASLALSKASIATSDSQATDEIFWQEVQQLITAGWRLFRPKAGMAGLSVRFGAAYRHSIPLEKDNEGHIDSSKFDTKQVSLRFSLRRAGRTILTRANDVCHDDEDMDRIGPPIVRHLKRARRSLITSEVFDDLTKEARECANLGTSIIDRMITVPLGNGLESAIELVDTDDGEGGPSLAEDTEMKDQTDDSRDKDSNLLLCTLATIVYSRMSHSPRPHPLKRFLSSYRHGQTSAIISTKMKKLFGGLQCLSWPQIPSIECILAPVDVWDKSPTTTIDTTFLNTEIHISIVTTLRSITTYTINSANQRHSGITKTQRQLKTHDPVKVMDMIRFELNETIMSYLVSQNHSCMRCSEDQVRFSAGVVTVSMNGDGVIALYNGEGMKKVVERDLALEVADHSNYT</sequence>
<dbReference type="Pfam" id="PF10156">
    <property type="entry name" value="Med17"/>
    <property type="match status" value="1"/>
</dbReference>
<organism evidence="10 11">
    <name type="scientific">Taphrina deformans (strain PYCC 5710 / ATCC 11124 / CBS 356.35 / IMI 108563 / JCM 9778 / NBRC 8474)</name>
    <name type="common">Peach leaf curl fungus</name>
    <name type="synonym">Lalaria deformans</name>
    <dbReference type="NCBI Taxonomy" id="1097556"/>
    <lineage>
        <taxon>Eukaryota</taxon>
        <taxon>Fungi</taxon>
        <taxon>Dikarya</taxon>
        <taxon>Ascomycota</taxon>
        <taxon>Taphrinomycotina</taxon>
        <taxon>Taphrinomycetes</taxon>
        <taxon>Taphrinales</taxon>
        <taxon>Taphrinaceae</taxon>
        <taxon>Taphrina</taxon>
    </lineage>
</organism>
<evidence type="ECO:0000256" key="4">
    <source>
        <dbReference type="ARBA" id="ARBA00023015"/>
    </source>
</evidence>
<gene>
    <name evidence="8" type="primary">MED17</name>
    <name evidence="10" type="ORF">TAPDE_004430</name>
</gene>
<evidence type="ECO:0000256" key="8">
    <source>
        <dbReference type="RuleBase" id="RU364140"/>
    </source>
</evidence>
<keyword evidence="6 8" id="KW-0539">Nucleus</keyword>
<name>R4XHR4_TAPDE</name>
<comment type="subunit">
    <text evidence="8">Component of the Mediator complex.</text>
</comment>
<protein>
    <recommendedName>
        <fullName evidence="3 8">Mediator of RNA polymerase II transcription subunit 17</fullName>
    </recommendedName>
    <alternativeName>
        <fullName evidence="7 8">Mediator complex subunit 17</fullName>
    </alternativeName>
</protein>
<keyword evidence="11" id="KW-1185">Reference proteome</keyword>
<keyword evidence="5 8" id="KW-0804">Transcription</keyword>
<dbReference type="Gene3D" id="6.10.250.2620">
    <property type="match status" value="1"/>
</dbReference>
<evidence type="ECO:0000256" key="3">
    <source>
        <dbReference type="ARBA" id="ARBA00019610"/>
    </source>
</evidence>
<proteinExistence type="inferred from homology"/>
<accession>R4XHR4</accession>
<dbReference type="Proteomes" id="UP000013776">
    <property type="component" value="Unassembled WGS sequence"/>
</dbReference>
<evidence type="ECO:0000256" key="1">
    <source>
        <dbReference type="ARBA" id="ARBA00004123"/>
    </source>
</evidence>